<reference evidence="4" key="1">
    <citation type="submission" date="2016-08" db="EMBL/GenBank/DDBJ databases">
        <authorList>
            <person name="Wibberg D."/>
        </authorList>
    </citation>
    <scope>NUCLEOTIDE SEQUENCE [LARGE SCALE GENOMIC DNA]</scope>
</reference>
<evidence type="ECO:0000256" key="1">
    <source>
        <dbReference type="ARBA" id="ARBA00022801"/>
    </source>
</evidence>
<keyword evidence="4" id="KW-1185">Reference proteome</keyword>
<dbReference type="InterPro" id="IPR012341">
    <property type="entry name" value="6hp_glycosidase-like_sf"/>
</dbReference>
<dbReference type="SUPFAM" id="SSF48208">
    <property type="entry name" value="Six-hairpin glycosidases"/>
    <property type="match status" value="1"/>
</dbReference>
<dbReference type="EMBL" id="LT605205">
    <property type="protein sequence ID" value="SCD21019.1"/>
    <property type="molecule type" value="Genomic_DNA"/>
</dbReference>
<dbReference type="RefSeq" id="WP_076930912.1">
    <property type="nucleotide sequence ID" value="NZ_LT605205.1"/>
</dbReference>
<keyword evidence="1 3" id="KW-0378">Hydrolase</keyword>
<dbReference type="PANTHER" id="PTHR33886:SF8">
    <property type="entry name" value="UNSATURATED RHAMNOGALACTURONAN HYDROLASE (EUROFUNG)"/>
    <property type="match status" value="1"/>
</dbReference>
<dbReference type="Pfam" id="PF07470">
    <property type="entry name" value="Glyco_hydro_88"/>
    <property type="match status" value="1"/>
</dbReference>
<proteinExistence type="predicted"/>
<dbReference type="InterPro" id="IPR008928">
    <property type="entry name" value="6-hairpin_glycosidase_sf"/>
</dbReference>
<gene>
    <name evidence="3" type="ORF">PSM36_2214</name>
</gene>
<dbReference type="Proteomes" id="UP000187464">
    <property type="component" value="Chromosome I"/>
</dbReference>
<sequence length="399" mass="46781">MFKKLLLSLFCTIVIHMVFAEKKYSAAIDEKAIREVVNDAIAWQTENMPTRGRAIWNPQFTGWADGVFLSAVSDWAHYDNSRDFKSWYGKIAEENRWEVGNRSLNPANDIAVSIMYGRIWLDDPKPYYIVEKVDRWNEEMVLNLFGGWVPLIPTIERLDYQMKYYPKTDNLLFEIPQNQERWCWCDALYMAAPTYALFANITGNDEYREFMNREFWETYKALYDKDEKLFYRDTRFIERREANDQKVFWGRGNGWVIGAIARVIDFLPRDYYDRNRYTNLFQEMMSRIATLQDENGYWHTSLLDYETFTSPETSASGFFTFGLWWGINRNLLDKKTYLPIAIKAWEAMVAAVHNNGMLGYVQPIGDAPQNITAEKNEVYGTAAFALAGLEVARYASENK</sequence>
<dbReference type="GO" id="GO:0102211">
    <property type="term" value="F:unsaturated rhamnogalacturonyl hydrolase activity"/>
    <property type="evidence" value="ECO:0007669"/>
    <property type="project" value="UniProtKB-EC"/>
</dbReference>
<keyword evidence="3" id="KW-0326">Glycosidase</keyword>
<dbReference type="InterPro" id="IPR052043">
    <property type="entry name" value="PolySaccharide_Degr_Enz"/>
</dbReference>
<dbReference type="KEGG" id="psac:PSM36_2214"/>
<dbReference type="EC" id="3.2.1.172" evidence="3"/>
<feature type="chain" id="PRO_5010276277" evidence="2">
    <location>
        <begin position="21"/>
        <end position="399"/>
    </location>
</feature>
<evidence type="ECO:0000313" key="3">
    <source>
        <dbReference type="EMBL" id="SCD21019.1"/>
    </source>
</evidence>
<evidence type="ECO:0000256" key="2">
    <source>
        <dbReference type="SAM" id="SignalP"/>
    </source>
</evidence>
<accession>A0A1R3T4P2</accession>
<dbReference type="AlphaFoldDB" id="A0A1R3T4P2"/>
<dbReference type="GO" id="GO:0005975">
    <property type="term" value="P:carbohydrate metabolic process"/>
    <property type="evidence" value="ECO:0007669"/>
    <property type="project" value="InterPro"/>
</dbReference>
<protein>
    <submittedName>
        <fullName evidence="3">Rhamnogalacturonyl hydrolase</fullName>
        <ecNumber evidence="3">3.2.1.172</ecNumber>
    </submittedName>
</protein>
<evidence type="ECO:0000313" key="4">
    <source>
        <dbReference type="Proteomes" id="UP000187464"/>
    </source>
</evidence>
<feature type="signal peptide" evidence="2">
    <location>
        <begin position="1"/>
        <end position="20"/>
    </location>
</feature>
<dbReference type="InterPro" id="IPR010905">
    <property type="entry name" value="Glyco_hydro_88"/>
</dbReference>
<dbReference type="Gene3D" id="1.50.10.10">
    <property type="match status" value="1"/>
</dbReference>
<name>A0A1R3T4P2_9BACT</name>
<organism evidence="3 4">
    <name type="scientific">Proteiniphilum saccharofermentans</name>
    <dbReference type="NCBI Taxonomy" id="1642647"/>
    <lineage>
        <taxon>Bacteria</taxon>
        <taxon>Pseudomonadati</taxon>
        <taxon>Bacteroidota</taxon>
        <taxon>Bacteroidia</taxon>
        <taxon>Bacteroidales</taxon>
        <taxon>Dysgonomonadaceae</taxon>
        <taxon>Proteiniphilum</taxon>
    </lineage>
</organism>
<dbReference type="STRING" id="1642647.PSM36_2214"/>
<keyword evidence="2" id="KW-0732">Signal</keyword>
<dbReference type="PANTHER" id="PTHR33886">
    <property type="entry name" value="UNSATURATED RHAMNOGALACTURONAN HYDROLASE (EUROFUNG)"/>
    <property type="match status" value="1"/>
</dbReference>